<keyword evidence="1" id="KW-0732">Signal</keyword>
<dbReference type="EMBL" id="VTOW01000002">
    <property type="protein sequence ID" value="NKE71318.1"/>
    <property type="molecule type" value="Genomic_DNA"/>
</dbReference>
<evidence type="ECO:0000313" key="2">
    <source>
        <dbReference type="EMBL" id="NKE71318.1"/>
    </source>
</evidence>
<dbReference type="RefSeq" id="WP_168059844.1">
    <property type="nucleotide sequence ID" value="NZ_VTOW01000002.1"/>
</dbReference>
<gene>
    <name evidence="2" type="ORF">MNODULE_11270</name>
</gene>
<reference evidence="2 3" key="1">
    <citation type="journal article" date="2020" name="Nature">
        <title>Bacterial chemolithoautotrophy via manganese oxidation.</title>
        <authorList>
            <person name="Yu H."/>
            <person name="Leadbetter J.R."/>
        </authorList>
    </citation>
    <scope>NUCLEOTIDE SEQUENCE [LARGE SCALE GENOMIC DNA]</scope>
    <source>
        <strain evidence="2 3">Mn-1</strain>
    </source>
</reference>
<protein>
    <submittedName>
        <fullName evidence="2">Uncharacterized protein</fullName>
    </submittedName>
</protein>
<accession>A0A7X6IB68</accession>
<dbReference type="Proteomes" id="UP000534783">
    <property type="component" value="Unassembled WGS sequence"/>
</dbReference>
<feature type="chain" id="PRO_5031565096" evidence="1">
    <location>
        <begin position="28"/>
        <end position="172"/>
    </location>
</feature>
<organism evidence="2 3">
    <name type="scientific">Candidatus Manganitrophus noduliformans</name>
    <dbReference type="NCBI Taxonomy" id="2606439"/>
    <lineage>
        <taxon>Bacteria</taxon>
        <taxon>Pseudomonadati</taxon>
        <taxon>Nitrospirota</taxon>
        <taxon>Nitrospiria</taxon>
        <taxon>Candidatus Troglogloeales</taxon>
        <taxon>Candidatus Manganitrophaceae</taxon>
        <taxon>Candidatus Manganitrophus</taxon>
    </lineage>
</organism>
<evidence type="ECO:0000256" key="1">
    <source>
        <dbReference type="SAM" id="SignalP"/>
    </source>
</evidence>
<sequence>MAFECHWVTRAAAVLLCSVALCQSVIAAPEPSVQFMATGSNWSDSSFTGHAFVCLQLPTNTGIKEDCYGFYPKSIGAIFGGPGVVDSEFNFSARPPTRFSNVVVSLTKSISLKQRQQILATIAGWDKSFSLTSTNCVSLANAVAGAAGLNRPAGTSFSTPVQYVTKLKEANP</sequence>
<proteinExistence type="predicted"/>
<comment type="caution">
    <text evidence="2">The sequence shown here is derived from an EMBL/GenBank/DDBJ whole genome shotgun (WGS) entry which is preliminary data.</text>
</comment>
<feature type="signal peptide" evidence="1">
    <location>
        <begin position="1"/>
        <end position="27"/>
    </location>
</feature>
<evidence type="ECO:0000313" key="3">
    <source>
        <dbReference type="Proteomes" id="UP000534783"/>
    </source>
</evidence>
<dbReference type="AlphaFoldDB" id="A0A7X6IB68"/>
<keyword evidence="3" id="KW-1185">Reference proteome</keyword>
<name>A0A7X6IB68_9BACT</name>